<protein>
    <recommendedName>
        <fullName evidence="3">cytochrome-c oxidase</fullName>
        <ecNumber evidence="3">7.1.1.9</ecNumber>
    </recommendedName>
    <alternativeName>
        <fullName evidence="13">Cytochrome c oxidase polypeptide II</fullName>
    </alternativeName>
</protein>
<dbReference type="Pfam" id="PF00116">
    <property type="entry name" value="COX2"/>
    <property type="match status" value="1"/>
</dbReference>
<dbReference type="EC" id="7.1.1.9" evidence="3"/>
<accession>A0A9E7SSD4</accession>
<evidence type="ECO:0000259" key="16">
    <source>
        <dbReference type="PROSITE" id="PS50999"/>
    </source>
</evidence>
<dbReference type="GeneID" id="73290654"/>
<dbReference type="GO" id="GO:0004129">
    <property type="term" value="F:cytochrome-c oxidase activity"/>
    <property type="evidence" value="ECO:0007669"/>
    <property type="project" value="UniProtKB-EC"/>
</dbReference>
<keyword evidence="11" id="KW-0186">Copper</keyword>
<keyword evidence="9" id="KW-0249">Electron transport</keyword>
<name>A0A9E7SSD4_9EURY</name>
<dbReference type="GO" id="GO:0042773">
    <property type="term" value="P:ATP synthesis coupled electron transport"/>
    <property type="evidence" value="ECO:0007669"/>
    <property type="project" value="TreeGrafter"/>
</dbReference>
<dbReference type="PROSITE" id="PS50999">
    <property type="entry name" value="COX2_TM"/>
    <property type="match status" value="1"/>
</dbReference>
<keyword evidence="10 14" id="KW-1133">Transmembrane helix</keyword>
<dbReference type="InterPro" id="IPR011759">
    <property type="entry name" value="Cyt_c_oxidase_su2_TM_dom"/>
</dbReference>
<feature type="transmembrane region" description="Helical" evidence="14">
    <location>
        <begin position="43"/>
        <end position="62"/>
    </location>
</feature>
<evidence type="ECO:0000256" key="8">
    <source>
        <dbReference type="ARBA" id="ARBA00022967"/>
    </source>
</evidence>
<evidence type="ECO:0000256" key="12">
    <source>
        <dbReference type="ARBA" id="ARBA00023136"/>
    </source>
</evidence>
<dbReference type="KEGG" id="sawl:NGM29_11370"/>
<feature type="domain" description="Cytochrome oxidase subunit II transmembrane region profile" evidence="16">
    <location>
        <begin position="14"/>
        <end position="110"/>
    </location>
</feature>
<feature type="transmembrane region" description="Helical" evidence="14">
    <location>
        <begin position="82"/>
        <end position="103"/>
    </location>
</feature>
<dbReference type="PROSITE" id="PS00078">
    <property type="entry name" value="COX2"/>
    <property type="match status" value="1"/>
</dbReference>
<feature type="transmembrane region" description="Helical" evidence="14">
    <location>
        <begin position="12"/>
        <end position="31"/>
    </location>
</feature>
<dbReference type="PANTHER" id="PTHR22888">
    <property type="entry name" value="CYTOCHROME C OXIDASE, SUBUNIT II"/>
    <property type="match status" value="1"/>
</dbReference>
<dbReference type="Gene3D" id="2.60.40.420">
    <property type="entry name" value="Cupredoxins - blue copper proteins"/>
    <property type="match status" value="1"/>
</dbReference>
<dbReference type="SUPFAM" id="SSF81464">
    <property type="entry name" value="Cytochrome c oxidase subunit II-like, transmembrane region"/>
    <property type="match status" value="1"/>
</dbReference>
<organism evidence="17 18">
    <name type="scientific">Natronosalvus rutilus</name>
    <dbReference type="NCBI Taxonomy" id="2953753"/>
    <lineage>
        <taxon>Archaea</taxon>
        <taxon>Methanobacteriati</taxon>
        <taxon>Methanobacteriota</taxon>
        <taxon>Stenosarchaea group</taxon>
        <taxon>Halobacteria</taxon>
        <taxon>Halobacteriales</taxon>
        <taxon>Natrialbaceae</taxon>
        <taxon>Natronosalvus</taxon>
    </lineage>
</organism>
<feature type="domain" description="Cytochrome oxidase subunit II copper A binding" evidence="15">
    <location>
        <begin position="130"/>
        <end position="242"/>
    </location>
</feature>
<evidence type="ECO:0000256" key="14">
    <source>
        <dbReference type="SAM" id="Phobius"/>
    </source>
</evidence>
<evidence type="ECO:0000256" key="9">
    <source>
        <dbReference type="ARBA" id="ARBA00022982"/>
    </source>
</evidence>
<dbReference type="SUPFAM" id="SSF49503">
    <property type="entry name" value="Cupredoxins"/>
    <property type="match status" value="1"/>
</dbReference>
<keyword evidence="6 14" id="KW-0812">Transmembrane</keyword>
<keyword evidence="18" id="KW-1185">Reference proteome</keyword>
<evidence type="ECO:0000256" key="1">
    <source>
        <dbReference type="ARBA" id="ARBA00004141"/>
    </source>
</evidence>
<evidence type="ECO:0000313" key="18">
    <source>
        <dbReference type="Proteomes" id="UP001056855"/>
    </source>
</evidence>
<dbReference type="InterPro" id="IPR008972">
    <property type="entry name" value="Cupredoxin"/>
</dbReference>
<dbReference type="AlphaFoldDB" id="A0A9E7SSD4"/>
<dbReference type="InterPro" id="IPR036257">
    <property type="entry name" value="Cyt_c_oxidase_su2_TM_sf"/>
</dbReference>
<keyword evidence="12 14" id="KW-0472">Membrane</keyword>
<dbReference type="GO" id="GO:0016020">
    <property type="term" value="C:membrane"/>
    <property type="evidence" value="ECO:0007669"/>
    <property type="project" value="UniProtKB-SubCell"/>
</dbReference>
<evidence type="ECO:0000256" key="3">
    <source>
        <dbReference type="ARBA" id="ARBA00012949"/>
    </source>
</evidence>
<evidence type="ECO:0000256" key="7">
    <source>
        <dbReference type="ARBA" id="ARBA00022723"/>
    </source>
</evidence>
<dbReference type="PRINTS" id="PR01166">
    <property type="entry name" value="CYCOXIDASEII"/>
</dbReference>
<evidence type="ECO:0000256" key="13">
    <source>
        <dbReference type="ARBA" id="ARBA00031389"/>
    </source>
</evidence>
<evidence type="ECO:0000256" key="6">
    <source>
        <dbReference type="ARBA" id="ARBA00022692"/>
    </source>
</evidence>
<evidence type="ECO:0000256" key="5">
    <source>
        <dbReference type="ARBA" id="ARBA00022660"/>
    </source>
</evidence>
<evidence type="ECO:0000313" key="17">
    <source>
        <dbReference type="EMBL" id="UTF52389.1"/>
    </source>
</evidence>
<dbReference type="InterPro" id="IPR014222">
    <property type="entry name" value="Cyt_c_oxidase_su2"/>
</dbReference>
<keyword evidence="8" id="KW-1278">Translocase</keyword>
<dbReference type="InterPro" id="IPR002429">
    <property type="entry name" value="CcO_II-like_C"/>
</dbReference>
<keyword evidence="7" id="KW-0479">Metal-binding</keyword>
<evidence type="ECO:0000256" key="2">
    <source>
        <dbReference type="ARBA" id="ARBA00007866"/>
    </source>
</evidence>
<dbReference type="Proteomes" id="UP001056855">
    <property type="component" value="Chromosome"/>
</dbReference>
<dbReference type="GO" id="GO:0016491">
    <property type="term" value="F:oxidoreductase activity"/>
    <property type="evidence" value="ECO:0007669"/>
    <property type="project" value="InterPro"/>
</dbReference>
<proteinExistence type="inferred from homology"/>
<dbReference type="NCBIfam" id="TIGR02866">
    <property type="entry name" value="CoxB"/>
    <property type="match status" value="1"/>
</dbReference>
<keyword evidence="5" id="KW-0679">Respiratory chain</keyword>
<evidence type="ECO:0000256" key="4">
    <source>
        <dbReference type="ARBA" id="ARBA00022448"/>
    </source>
</evidence>
<comment type="subcellular location">
    <subcellularLocation>
        <location evidence="1">Membrane</location>
        <topology evidence="1">Multi-pass membrane protein</topology>
    </subcellularLocation>
</comment>
<dbReference type="GO" id="GO:0005507">
    <property type="term" value="F:copper ion binding"/>
    <property type="evidence" value="ECO:0007669"/>
    <property type="project" value="InterPro"/>
</dbReference>
<reference evidence="17" key="1">
    <citation type="submission" date="2022-06" db="EMBL/GenBank/DDBJ databases">
        <title>Diverse halophilic archaea isolated from saline environments.</title>
        <authorList>
            <person name="Cui H.-L."/>
        </authorList>
    </citation>
    <scope>NUCLEOTIDE SEQUENCE</scope>
    <source>
        <strain evidence="17">WLHS1</strain>
    </source>
</reference>
<dbReference type="EMBL" id="CP100355">
    <property type="protein sequence ID" value="UTF52389.1"/>
    <property type="molecule type" value="Genomic_DNA"/>
</dbReference>
<evidence type="ECO:0000256" key="10">
    <source>
        <dbReference type="ARBA" id="ARBA00022989"/>
    </source>
</evidence>
<dbReference type="RefSeq" id="WP_254156300.1">
    <property type="nucleotide sequence ID" value="NZ_CP100355.1"/>
</dbReference>
<sequence>MEGRYVRLVRWLIVATVGSVAMTMPVAAQSANRDLIDGLYVQLLYVALPLTLFVLVILSYAVVRFRDNEDPRPTTEDPALEITWTVATAVILLFVGVSSYAVLASPYLSPGVLSDEDLAGTGDNPVEVAEDDMVVEIVAYQWGWQATYPEANVTTQDVIVVPADRDVAFVMTSRDVIHSFAVPSLGLRQDVFPEQKSAIRTNVYEPGTYQVQCTEFCGAQHAHMRATIVVVDEETYQTWLVNHEGEDDVTNAPAVVD</sequence>
<gene>
    <name evidence="17" type="primary">coxB</name>
    <name evidence="17" type="ORF">NGM29_11370</name>
</gene>
<dbReference type="InterPro" id="IPR001505">
    <property type="entry name" value="Copper_CuA"/>
</dbReference>
<evidence type="ECO:0000256" key="11">
    <source>
        <dbReference type="ARBA" id="ARBA00023008"/>
    </source>
</evidence>
<dbReference type="PROSITE" id="PS50857">
    <property type="entry name" value="COX2_CUA"/>
    <property type="match status" value="1"/>
</dbReference>
<evidence type="ECO:0000259" key="15">
    <source>
        <dbReference type="PROSITE" id="PS50857"/>
    </source>
</evidence>
<dbReference type="InterPro" id="IPR045187">
    <property type="entry name" value="CcO_II"/>
</dbReference>
<comment type="similarity">
    <text evidence="2">Belongs to the cytochrome c oxidase subunit 2 family.</text>
</comment>
<keyword evidence="4" id="KW-0813">Transport</keyword>
<dbReference type="Pfam" id="PF02790">
    <property type="entry name" value="COX2_TM"/>
    <property type="match status" value="1"/>
</dbReference>
<dbReference type="PANTHER" id="PTHR22888:SF9">
    <property type="entry name" value="CYTOCHROME C OXIDASE SUBUNIT 2"/>
    <property type="match status" value="1"/>
</dbReference>
<dbReference type="Gene3D" id="1.10.287.90">
    <property type="match status" value="1"/>
</dbReference>